<sequence length="112" mass="12420">MVQGWPLISALMFFFFFFFFSCEITLHCLLGHRACNGSGGGSCVWTFLVLKGTERRAGFAFHPAALALFVSPSIPLPHSFSSFFLTTKTWGVTAPHYDYSSLACTRALALHF</sequence>
<keyword evidence="1" id="KW-1133">Transmembrane helix</keyword>
<protein>
    <submittedName>
        <fullName evidence="2">Uncharacterized protein</fullName>
    </submittedName>
</protein>
<evidence type="ECO:0000313" key="2">
    <source>
        <dbReference type="EMBL" id="CCC52782.1"/>
    </source>
</evidence>
<name>G0UAE9_TRYVY</name>
<dbReference type="EMBL" id="HE573027">
    <property type="protein sequence ID" value="CCC52782.1"/>
    <property type="molecule type" value="Genomic_DNA"/>
</dbReference>
<accession>G0UAE9</accession>
<evidence type="ECO:0000256" key="1">
    <source>
        <dbReference type="SAM" id="Phobius"/>
    </source>
</evidence>
<keyword evidence="1" id="KW-0812">Transmembrane</keyword>
<dbReference type="VEuPathDB" id="TriTrypDB:TvY486_1102670"/>
<dbReference type="AlphaFoldDB" id="G0UAE9"/>
<organism evidence="2">
    <name type="scientific">Trypanosoma vivax (strain Y486)</name>
    <dbReference type="NCBI Taxonomy" id="1055687"/>
    <lineage>
        <taxon>Eukaryota</taxon>
        <taxon>Discoba</taxon>
        <taxon>Euglenozoa</taxon>
        <taxon>Kinetoplastea</taxon>
        <taxon>Metakinetoplastina</taxon>
        <taxon>Trypanosomatida</taxon>
        <taxon>Trypanosomatidae</taxon>
        <taxon>Trypanosoma</taxon>
        <taxon>Duttonella</taxon>
    </lineage>
</organism>
<gene>
    <name evidence="2" type="ORF">TVY486_1102670</name>
</gene>
<feature type="transmembrane region" description="Helical" evidence="1">
    <location>
        <begin position="6"/>
        <end position="30"/>
    </location>
</feature>
<reference evidence="2" key="1">
    <citation type="journal article" date="2012" name="Proc. Natl. Acad. Sci. U.S.A.">
        <title>Antigenic diversity is generated by distinct evolutionary mechanisms in African trypanosome species.</title>
        <authorList>
            <person name="Jackson A.P."/>
            <person name="Berry A."/>
            <person name="Aslett M."/>
            <person name="Allison H.C."/>
            <person name="Burton P."/>
            <person name="Vavrova-Anderson J."/>
            <person name="Brown R."/>
            <person name="Browne H."/>
            <person name="Corton N."/>
            <person name="Hauser H."/>
            <person name="Gamble J."/>
            <person name="Gilderthorp R."/>
            <person name="Marcello L."/>
            <person name="McQuillan J."/>
            <person name="Otto T.D."/>
            <person name="Quail M.A."/>
            <person name="Sanders M.J."/>
            <person name="van Tonder A."/>
            <person name="Ginger M.L."/>
            <person name="Field M.C."/>
            <person name="Barry J.D."/>
            <person name="Hertz-Fowler C."/>
            <person name="Berriman M."/>
        </authorList>
    </citation>
    <scope>NUCLEOTIDE SEQUENCE</scope>
    <source>
        <strain evidence="2">Y486</strain>
    </source>
</reference>
<keyword evidence="1" id="KW-0472">Membrane</keyword>
<proteinExistence type="predicted"/>